<keyword evidence="1" id="KW-0472">Membrane</keyword>
<keyword evidence="1" id="KW-0812">Transmembrane</keyword>
<name>A0A1F5ZQU3_9BACT</name>
<evidence type="ECO:0000256" key="1">
    <source>
        <dbReference type="SAM" id="Phobius"/>
    </source>
</evidence>
<dbReference type="EMBL" id="MFJE01000009">
    <property type="protein sequence ID" value="OGG14876.1"/>
    <property type="molecule type" value="Genomic_DNA"/>
</dbReference>
<feature type="transmembrane region" description="Helical" evidence="1">
    <location>
        <begin position="47"/>
        <end position="67"/>
    </location>
</feature>
<evidence type="ECO:0000313" key="2">
    <source>
        <dbReference type="EMBL" id="OGG14876.1"/>
    </source>
</evidence>
<reference evidence="2 3" key="1">
    <citation type="journal article" date="2016" name="Nat. Commun.">
        <title>Thousands of microbial genomes shed light on interconnected biogeochemical processes in an aquifer system.</title>
        <authorList>
            <person name="Anantharaman K."/>
            <person name="Brown C.T."/>
            <person name="Hug L.A."/>
            <person name="Sharon I."/>
            <person name="Castelle C.J."/>
            <person name="Probst A.J."/>
            <person name="Thomas B.C."/>
            <person name="Singh A."/>
            <person name="Wilkins M.J."/>
            <person name="Karaoz U."/>
            <person name="Brodie E.L."/>
            <person name="Williams K.H."/>
            <person name="Hubbard S.S."/>
            <person name="Banfield J.F."/>
        </authorList>
    </citation>
    <scope>NUCLEOTIDE SEQUENCE [LARGE SCALE GENOMIC DNA]</scope>
</reference>
<dbReference type="AlphaFoldDB" id="A0A1F5ZQU3"/>
<comment type="caution">
    <text evidence="2">The sequence shown here is derived from an EMBL/GenBank/DDBJ whole genome shotgun (WGS) entry which is preliminary data.</text>
</comment>
<protein>
    <submittedName>
        <fullName evidence="2">Uncharacterized protein</fullName>
    </submittedName>
</protein>
<evidence type="ECO:0000313" key="3">
    <source>
        <dbReference type="Proteomes" id="UP000177383"/>
    </source>
</evidence>
<gene>
    <name evidence="2" type="ORF">A2773_01245</name>
</gene>
<dbReference type="Proteomes" id="UP000177383">
    <property type="component" value="Unassembled WGS sequence"/>
</dbReference>
<keyword evidence="1" id="KW-1133">Transmembrane helix</keyword>
<accession>A0A1F5ZQU3</accession>
<organism evidence="2 3">
    <name type="scientific">Candidatus Gottesmanbacteria bacterium RIFCSPHIGHO2_01_FULL_39_10</name>
    <dbReference type="NCBI Taxonomy" id="1798375"/>
    <lineage>
        <taxon>Bacteria</taxon>
        <taxon>Candidatus Gottesmaniibacteriota</taxon>
    </lineage>
</organism>
<sequence length="77" mass="8734">MKKDTLYEDLVKHMGEVAIVSPQSLGPFTGLYKKFTPFIKQKPLRTLMITSTLATFFLYLFLGSLLVKIASLLQFGF</sequence>
<proteinExistence type="predicted"/>
<dbReference type="STRING" id="1798375.A2773_01245"/>